<feature type="region of interest" description="Disordered" evidence="1">
    <location>
        <begin position="56"/>
        <end position="94"/>
    </location>
</feature>
<evidence type="ECO:0000256" key="1">
    <source>
        <dbReference type="SAM" id="MobiDB-lite"/>
    </source>
</evidence>
<accession>A0A0C3GSS2</accession>
<sequence length="94" mass="10051">MQSNSDPIIAQGGGGAEITYSLEGIALVSGQGGKAKATWSQLEFLREKAGSVAIRTGEGGEATVDGLEQAMEEDRRRKEGRQREESKRGGDRKN</sequence>
<dbReference type="HOGENOM" id="CLU_2386765_0_0_1"/>
<name>A0A0C3GSS2_OIDMZ</name>
<feature type="compositionally biased region" description="Basic and acidic residues" evidence="1">
    <location>
        <begin position="72"/>
        <end position="94"/>
    </location>
</feature>
<dbReference type="AlphaFoldDB" id="A0A0C3GSS2"/>
<proteinExistence type="predicted"/>
<evidence type="ECO:0000313" key="3">
    <source>
        <dbReference type="Proteomes" id="UP000054321"/>
    </source>
</evidence>
<gene>
    <name evidence="2" type="ORF">OIDMADRAFT_21401</name>
</gene>
<protein>
    <submittedName>
        <fullName evidence="2">Uncharacterized protein</fullName>
    </submittedName>
</protein>
<organism evidence="2 3">
    <name type="scientific">Oidiodendron maius (strain Zn)</name>
    <dbReference type="NCBI Taxonomy" id="913774"/>
    <lineage>
        <taxon>Eukaryota</taxon>
        <taxon>Fungi</taxon>
        <taxon>Dikarya</taxon>
        <taxon>Ascomycota</taxon>
        <taxon>Pezizomycotina</taxon>
        <taxon>Leotiomycetes</taxon>
        <taxon>Leotiomycetes incertae sedis</taxon>
        <taxon>Myxotrichaceae</taxon>
        <taxon>Oidiodendron</taxon>
    </lineage>
</organism>
<dbReference type="Proteomes" id="UP000054321">
    <property type="component" value="Unassembled WGS sequence"/>
</dbReference>
<keyword evidence="3" id="KW-1185">Reference proteome</keyword>
<reference evidence="2 3" key="1">
    <citation type="submission" date="2014-04" db="EMBL/GenBank/DDBJ databases">
        <authorList>
            <consortium name="DOE Joint Genome Institute"/>
            <person name="Kuo A."/>
            <person name="Martino E."/>
            <person name="Perotto S."/>
            <person name="Kohler A."/>
            <person name="Nagy L.G."/>
            <person name="Floudas D."/>
            <person name="Copeland A."/>
            <person name="Barry K.W."/>
            <person name="Cichocki N."/>
            <person name="Veneault-Fourrey C."/>
            <person name="LaButti K."/>
            <person name="Lindquist E.A."/>
            <person name="Lipzen A."/>
            <person name="Lundell T."/>
            <person name="Morin E."/>
            <person name="Murat C."/>
            <person name="Sun H."/>
            <person name="Tunlid A."/>
            <person name="Henrissat B."/>
            <person name="Grigoriev I.V."/>
            <person name="Hibbett D.S."/>
            <person name="Martin F."/>
            <person name="Nordberg H.P."/>
            <person name="Cantor M.N."/>
            <person name="Hua S.X."/>
        </authorList>
    </citation>
    <scope>NUCLEOTIDE SEQUENCE [LARGE SCALE GENOMIC DNA]</scope>
    <source>
        <strain evidence="2 3">Zn</strain>
    </source>
</reference>
<dbReference type="EMBL" id="KN832890">
    <property type="protein sequence ID" value="KIM94349.1"/>
    <property type="molecule type" value="Genomic_DNA"/>
</dbReference>
<evidence type="ECO:0000313" key="2">
    <source>
        <dbReference type="EMBL" id="KIM94349.1"/>
    </source>
</evidence>
<dbReference type="InParanoid" id="A0A0C3GSS2"/>
<reference evidence="3" key="2">
    <citation type="submission" date="2015-01" db="EMBL/GenBank/DDBJ databases">
        <title>Evolutionary Origins and Diversification of the Mycorrhizal Mutualists.</title>
        <authorList>
            <consortium name="DOE Joint Genome Institute"/>
            <consortium name="Mycorrhizal Genomics Consortium"/>
            <person name="Kohler A."/>
            <person name="Kuo A."/>
            <person name="Nagy L.G."/>
            <person name="Floudas D."/>
            <person name="Copeland A."/>
            <person name="Barry K.W."/>
            <person name="Cichocki N."/>
            <person name="Veneault-Fourrey C."/>
            <person name="LaButti K."/>
            <person name="Lindquist E.A."/>
            <person name="Lipzen A."/>
            <person name="Lundell T."/>
            <person name="Morin E."/>
            <person name="Murat C."/>
            <person name="Riley R."/>
            <person name="Ohm R."/>
            <person name="Sun H."/>
            <person name="Tunlid A."/>
            <person name="Henrissat B."/>
            <person name="Grigoriev I.V."/>
            <person name="Hibbett D.S."/>
            <person name="Martin F."/>
        </authorList>
    </citation>
    <scope>NUCLEOTIDE SEQUENCE [LARGE SCALE GENOMIC DNA]</scope>
    <source>
        <strain evidence="3">Zn</strain>
    </source>
</reference>